<dbReference type="InterPro" id="IPR012347">
    <property type="entry name" value="Ferritin-like"/>
</dbReference>
<dbReference type="STRING" id="996342.SAMN05443551_1384"/>
<name>A0A1M5QK42_9RHOB</name>
<protein>
    <recommendedName>
        <fullName evidence="2">DUF2383 domain-containing protein</fullName>
    </recommendedName>
</protein>
<feature type="domain" description="DUF2383" evidence="2">
    <location>
        <begin position="27"/>
        <end position="126"/>
    </location>
</feature>
<evidence type="ECO:0000256" key="1">
    <source>
        <dbReference type="SAM" id="MobiDB-lite"/>
    </source>
</evidence>
<evidence type="ECO:0000259" key="2">
    <source>
        <dbReference type="Pfam" id="PF09537"/>
    </source>
</evidence>
<dbReference type="Proteomes" id="UP000184221">
    <property type="component" value="Unassembled WGS sequence"/>
</dbReference>
<dbReference type="RefSeq" id="WP_084066137.1">
    <property type="nucleotide sequence ID" value="NZ_FQXC01000002.1"/>
</dbReference>
<dbReference type="AlphaFoldDB" id="A0A1M5QK42"/>
<evidence type="ECO:0000313" key="3">
    <source>
        <dbReference type="EMBL" id="SHH14201.1"/>
    </source>
</evidence>
<proteinExistence type="predicted"/>
<dbReference type="Gene3D" id="1.20.1260.10">
    <property type="match status" value="1"/>
</dbReference>
<dbReference type="OrthoDB" id="7857789at2"/>
<gene>
    <name evidence="3" type="ORF">SAMN05443551_1384</name>
</gene>
<feature type="region of interest" description="Disordered" evidence="1">
    <location>
        <begin position="1"/>
        <end position="20"/>
    </location>
</feature>
<accession>A0A1M5QK42</accession>
<sequence>MTHSVNPPITAGREPDLADEDARTPNDHLQELYTRIVDAKAGFDVMVDKAEPDFRDVALSFRDMHQRHADTIKDMLHGNVEEDGSFMGTINKAVVSMRAFFDEIDEDVMDQVRRGEEHVIDAFRTAEASVSQADEARLIALRAELEDLLDRTKHLD</sequence>
<evidence type="ECO:0000313" key="4">
    <source>
        <dbReference type="Proteomes" id="UP000184221"/>
    </source>
</evidence>
<keyword evidence="4" id="KW-1185">Reference proteome</keyword>
<dbReference type="Pfam" id="PF09537">
    <property type="entry name" value="DUF2383"/>
    <property type="match status" value="1"/>
</dbReference>
<reference evidence="3 4" key="1">
    <citation type="submission" date="2016-11" db="EMBL/GenBank/DDBJ databases">
        <authorList>
            <person name="Jaros S."/>
            <person name="Januszkiewicz K."/>
            <person name="Wedrychowicz H."/>
        </authorList>
    </citation>
    <scope>NUCLEOTIDE SEQUENCE [LARGE SCALE GENOMIC DNA]</scope>
    <source>
        <strain evidence="3 4">DSM 29431</strain>
    </source>
</reference>
<dbReference type="EMBL" id="FQXC01000002">
    <property type="protein sequence ID" value="SHH14201.1"/>
    <property type="molecule type" value="Genomic_DNA"/>
</dbReference>
<organism evidence="3 4">
    <name type="scientific">Marivita hallyeonensis</name>
    <dbReference type="NCBI Taxonomy" id="996342"/>
    <lineage>
        <taxon>Bacteria</taxon>
        <taxon>Pseudomonadati</taxon>
        <taxon>Pseudomonadota</taxon>
        <taxon>Alphaproteobacteria</taxon>
        <taxon>Rhodobacterales</taxon>
        <taxon>Roseobacteraceae</taxon>
        <taxon>Marivita</taxon>
    </lineage>
</organism>
<dbReference type="InterPro" id="IPR019052">
    <property type="entry name" value="DUF2383"/>
</dbReference>